<feature type="region of interest" description="Disordered" evidence="1">
    <location>
        <begin position="1"/>
        <end position="183"/>
    </location>
</feature>
<accession>A0A8J4XWL7</accession>
<evidence type="ECO:0000256" key="1">
    <source>
        <dbReference type="SAM" id="MobiDB-lite"/>
    </source>
</evidence>
<dbReference type="Proteomes" id="UP000770661">
    <property type="component" value="Unassembled WGS sequence"/>
</dbReference>
<evidence type="ECO:0000313" key="3">
    <source>
        <dbReference type="Proteomes" id="UP000770661"/>
    </source>
</evidence>
<keyword evidence="3" id="KW-1185">Reference proteome</keyword>
<dbReference type="AlphaFoldDB" id="A0A8J4XWL7"/>
<feature type="compositionally biased region" description="Low complexity" evidence="1">
    <location>
        <begin position="121"/>
        <end position="130"/>
    </location>
</feature>
<comment type="caution">
    <text evidence="2">The sequence shown here is derived from an EMBL/GenBank/DDBJ whole genome shotgun (WGS) entry which is preliminary data.</text>
</comment>
<gene>
    <name evidence="2" type="ORF">GWK47_022908</name>
</gene>
<organism evidence="2 3">
    <name type="scientific">Chionoecetes opilio</name>
    <name type="common">Atlantic snow crab</name>
    <name type="synonym">Cancer opilio</name>
    <dbReference type="NCBI Taxonomy" id="41210"/>
    <lineage>
        <taxon>Eukaryota</taxon>
        <taxon>Metazoa</taxon>
        <taxon>Ecdysozoa</taxon>
        <taxon>Arthropoda</taxon>
        <taxon>Crustacea</taxon>
        <taxon>Multicrustacea</taxon>
        <taxon>Malacostraca</taxon>
        <taxon>Eumalacostraca</taxon>
        <taxon>Eucarida</taxon>
        <taxon>Decapoda</taxon>
        <taxon>Pleocyemata</taxon>
        <taxon>Brachyura</taxon>
        <taxon>Eubrachyura</taxon>
        <taxon>Majoidea</taxon>
        <taxon>Majidae</taxon>
        <taxon>Chionoecetes</taxon>
    </lineage>
</organism>
<sequence length="183" mass="18554">MAPPGGCGSTPLMAMARSPSGTAVIPPDGSVGPGSGRKGPLRHHGGGQSCLGGRLTMPTPRLSWWPSSTHSNMPSNAGGNVETPDPGAGLSLPKPLQETETHTTILGTYRALGRGRRGRPKGAPATRGPGNEAVAGPKRAARGPSEHALPPPLTVKAQARGPQHTALTRHKRVGPGRGGGPVR</sequence>
<evidence type="ECO:0000313" key="2">
    <source>
        <dbReference type="EMBL" id="KAG0710390.1"/>
    </source>
</evidence>
<feature type="compositionally biased region" description="Polar residues" evidence="1">
    <location>
        <begin position="65"/>
        <end position="78"/>
    </location>
</feature>
<protein>
    <submittedName>
        <fullName evidence="2">Uncharacterized protein</fullName>
    </submittedName>
</protein>
<name>A0A8J4XWL7_CHIOP</name>
<proteinExistence type="predicted"/>
<reference evidence="2" key="1">
    <citation type="submission" date="2020-07" db="EMBL/GenBank/DDBJ databases">
        <title>The High-quality genome of the commercially important snow crab, Chionoecetes opilio.</title>
        <authorList>
            <person name="Jeong J.-H."/>
            <person name="Ryu S."/>
        </authorList>
    </citation>
    <scope>NUCLEOTIDE SEQUENCE</scope>
    <source>
        <strain evidence="2">MADBK_172401_WGS</strain>
        <tissue evidence="2">Digestive gland</tissue>
    </source>
</reference>
<dbReference type="EMBL" id="JACEEZ010024241">
    <property type="protein sequence ID" value="KAG0710390.1"/>
    <property type="molecule type" value="Genomic_DNA"/>
</dbReference>